<dbReference type="AlphaFoldDB" id="A0AAW9WIY4"/>
<dbReference type="SUPFAM" id="SSF55469">
    <property type="entry name" value="FMN-dependent nitroreductase-like"/>
    <property type="match status" value="1"/>
</dbReference>
<sequence length="279" mass="30886">MVDWAAEKWYILIIQQLSEYINVYMNSNHTFLKPGKRKEKRMDTYSSIFTRASTRKFDSAPLSAQALEDFETFITGVKPLVPEVKLTHKIVGADGVKGLALPKAPHYLLISGREHPLRNTAAGFCFQQAELYLYSRGYATRWLNSVSPRQPDPNFIIGIALGKPSEPAVRKPGDFDRRPLEDISSGTDSRLEAARLAPSGMNGQPWYFAASGGVIHVYYRPSLGGIKGRLYHLTDLDVGIALAHLKAAGDHEGKSFRFTVNQSSAPTPPKGFAYVGTVE</sequence>
<evidence type="ECO:0000313" key="3">
    <source>
        <dbReference type="Proteomes" id="UP000434223"/>
    </source>
</evidence>
<comment type="caution">
    <text evidence="2">The sequence shown here is derived from an EMBL/GenBank/DDBJ whole genome shotgun (WGS) entry which is preliminary data.</text>
</comment>
<dbReference type="Gene3D" id="3.40.109.10">
    <property type="entry name" value="NADH Oxidase"/>
    <property type="match status" value="1"/>
</dbReference>
<reference evidence="2 3" key="1">
    <citation type="submission" date="2019-09" db="EMBL/GenBank/DDBJ databases">
        <title>Draft genome sequencing of Hungatella hathewayi 123Y-2.</title>
        <authorList>
            <person name="Lv Q."/>
            <person name="Li S."/>
        </authorList>
    </citation>
    <scope>NUCLEOTIDE SEQUENCE [LARGE SCALE GENOMIC DNA]</scope>
    <source>
        <strain evidence="2 3">123Y-2</strain>
    </source>
</reference>
<gene>
    <name evidence="2" type="ORF">GNE07_09615</name>
</gene>
<dbReference type="Proteomes" id="UP000434223">
    <property type="component" value="Unassembled WGS sequence"/>
</dbReference>
<dbReference type="Pfam" id="PF14512">
    <property type="entry name" value="TM1586_NiRdase"/>
    <property type="match status" value="1"/>
</dbReference>
<organism evidence="2 3">
    <name type="scientific">Hungatella hathewayi</name>
    <dbReference type="NCBI Taxonomy" id="154046"/>
    <lineage>
        <taxon>Bacteria</taxon>
        <taxon>Bacillati</taxon>
        <taxon>Bacillota</taxon>
        <taxon>Clostridia</taxon>
        <taxon>Lachnospirales</taxon>
        <taxon>Lachnospiraceae</taxon>
        <taxon>Hungatella</taxon>
    </lineage>
</organism>
<dbReference type="Gene3D" id="3.40.109.30">
    <property type="entry name" value="putative nitroreductase (tm1586), domain 2"/>
    <property type="match status" value="1"/>
</dbReference>
<evidence type="ECO:0000259" key="1">
    <source>
        <dbReference type="Pfam" id="PF14512"/>
    </source>
</evidence>
<name>A0AAW9WIY4_9FIRM</name>
<feature type="domain" description="Putative nitroreductase TM1586" evidence="1">
    <location>
        <begin position="44"/>
        <end position="248"/>
    </location>
</feature>
<dbReference type="EMBL" id="WNME01000005">
    <property type="protein sequence ID" value="MUB63317.1"/>
    <property type="molecule type" value="Genomic_DNA"/>
</dbReference>
<dbReference type="InterPro" id="IPR029478">
    <property type="entry name" value="TM1586_NiRdase"/>
</dbReference>
<protein>
    <recommendedName>
        <fullName evidence="1">Putative nitroreductase TM1586 domain-containing protein</fullName>
    </recommendedName>
</protein>
<evidence type="ECO:0000313" key="2">
    <source>
        <dbReference type="EMBL" id="MUB63317.1"/>
    </source>
</evidence>
<dbReference type="InterPro" id="IPR000415">
    <property type="entry name" value="Nitroreductase-like"/>
</dbReference>
<dbReference type="GO" id="GO:0016491">
    <property type="term" value="F:oxidoreductase activity"/>
    <property type="evidence" value="ECO:0007669"/>
    <property type="project" value="InterPro"/>
</dbReference>
<accession>A0AAW9WIY4</accession>
<proteinExistence type="predicted"/>